<dbReference type="EMBL" id="FPLD01000102">
    <property type="protein sequence ID" value="SGZ12432.1"/>
    <property type="molecule type" value="Genomic_DNA"/>
</dbReference>
<dbReference type="EMBL" id="FPLJ01000079">
    <property type="protein sequence ID" value="SGY98499.1"/>
    <property type="molecule type" value="Genomic_DNA"/>
</dbReference>
<dbReference type="Proteomes" id="UP000183794">
    <property type="component" value="Unassembled WGS sequence"/>
</dbReference>
<sequence>MSYNIINRQRNIVIVFIFIMALFINTAKSESNTSTPKCTKIISHNKEKLAALIPTYKSINHALEKYIDGDVICLADGNHPAITIKDFNSGSKPLIIRPWHYLRTRIKNRHYTGTGITIKNSQGIIIEGLIITGGLTAILVQDSSNISLLSNKVFNTGNQAISIKPRHHGGSHYLVEDNVIFNTGLLNPRYGEGLYIGDGSYTEDKSRLKIRYTVDDVIIKNNIIHHTRNEAIDVKANAYNVKIISNSINDINLKFNAAITIATESSFAELGGYEVIDNVITNIVNRSGYRPIGIAVGHGDTLIKDNLIIDENENFIATCLFTTFLNPKLNKVTLENNQLIGAGIPFSAGCTGGTNDNAKAVAIFK</sequence>
<dbReference type="GeneID" id="61297453"/>
<dbReference type="InterPro" id="IPR006626">
    <property type="entry name" value="PbH1"/>
</dbReference>
<evidence type="ECO:0000259" key="1">
    <source>
        <dbReference type="Pfam" id="PF13229"/>
    </source>
</evidence>
<dbReference type="Proteomes" id="UP000182660">
    <property type="component" value="Unassembled WGS sequence"/>
</dbReference>
<dbReference type="Pfam" id="PF13229">
    <property type="entry name" value="Beta_helix"/>
    <property type="match status" value="1"/>
</dbReference>
<organism evidence="3 5">
    <name type="scientific">Moritella viscosa</name>
    <dbReference type="NCBI Taxonomy" id="80854"/>
    <lineage>
        <taxon>Bacteria</taxon>
        <taxon>Pseudomonadati</taxon>
        <taxon>Pseudomonadota</taxon>
        <taxon>Gammaproteobacteria</taxon>
        <taxon>Alteromonadales</taxon>
        <taxon>Moritellaceae</taxon>
        <taxon>Moritella</taxon>
    </lineage>
</organism>
<dbReference type="Gene3D" id="2.160.20.10">
    <property type="entry name" value="Single-stranded right-handed beta-helix, Pectin lyase-like"/>
    <property type="match status" value="1"/>
</dbReference>
<name>A0A1L0BYY9_9GAMM</name>
<dbReference type="SMART" id="SM00710">
    <property type="entry name" value="PbH1"/>
    <property type="match status" value="6"/>
</dbReference>
<protein>
    <recommendedName>
        <fullName evidence="1">Right handed beta helix domain-containing protein</fullName>
    </recommendedName>
</protein>
<evidence type="ECO:0000313" key="5">
    <source>
        <dbReference type="Proteomes" id="UP000183794"/>
    </source>
</evidence>
<evidence type="ECO:0000313" key="3">
    <source>
        <dbReference type="EMBL" id="SGZ12432.1"/>
    </source>
</evidence>
<dbReference type="OrthoDB" id="264773at2"/>
<reference evidence="3 5" key="2">
    <citation type="submission" date="2016-11" db="EMBL/GenBank/DDBJ databases">
        <authorList>
            <person name="Jaros S."/>
            <person name="Januszkiewicz K."/>
            <person name="Wedrychowicz H."/>
        </authorList>
    </citation>
    <scope>NUCLEOTIDE SEQUENCE [LARGE SCALE GENOMIC DNA]</scope>
    <source>
        <strain evidence="3">NVI 5450</strain>
    </source>
</reference>
<dbReference type="RefSeq" id="WP_075473169.1">
    <property type="nucleotide sequence ID" value="NZ_CAWQZC010000025.1"/>
</dbReference>
<reference evidence="2 4" key="1">
    <citation type="submission" date="2016-11" db="EMBL/GenBank/DDBJ databases">
        <authorList>
            <person name="Klemetsen T."/>
        </authorList>
    </citation>
    <scope>NUCLEOTIDE SEQUENCE [LARGE SCALE GENOMIC DNA]</scope>
    <source>
        <strain evidence="2">MT 2528</strain>
    </source>
</reference>
<dbReference type="InterPro" id="IPR011050">
    <property type="entry name" value="Pectin_lyase_fold/virulence"/>
</dbReference>
<dbReference type="SUPFAM" id="SSF51126">
    <property type="entry name" value="Pectin lyase-like"/>
    <property type="match status" value="1"/>
</dbReference>
<evidence type="ECO:0000313" key="4">
    <source>
        <dbReference type="Proteomes" id="UP000182660"/>
    </source>
</evidence>
<dbReference type="InterPro" id="IPR012334">
    <property type="entry name" value="Pectin_lyas_fold"/>
</dbReference>
<evidence type="ECO:0000313" key="2">
    <source>
        <dbReference type="EMBL" id="SGY98499.1"/>
    </source>
</evidence>
<proteinExistence type="predicted"/>
<dbReference type="InterPro" id="IPR039448">
    <property type="entry name" value="Beta_helix"/>
</dbReference>
<keyword evidence="4" id="KW-1185">Reference proteome</keyword>
<feature type="domain" description="Right handed beta helix" evidence="1">
    <location>
        <begin position="106"/>
        <end position="200"/>
    </location>
</feature>
<dbReference type="AlphaFoldDB" id="A0A1L0BYY9"/>
<accession>A0A1L0BYY9</accession>
<gene>
    <name evidence="2" type="ORF">MT2528_3640</name>
    <name evidence="3" type="ORF">NVI5450_3836</name>
</gene>